<dbReference type="GO" id="GO:0016020">
    <property type="term" value="C:membrane"/>
    <property type="evidence" value="ECO:0007669"/>
    <property type="project" value="UniProtKB-SubCell"/>
</dbReference>
<keyword evidence="3" id="KW-0813">Transport</keyword>
<evidence type="ECO:0000313" key="11">
    <source>
        <dbReference type="Proteomes" id="UP000034664"/>
    </source>
</evidence>
<evidence type="ECO:0000256" key="7">
    <source>
        <dbReference type="ARBA" id="ARBA00023136"/>
    </source>
</evidence>
<protein>
    <submittedName>
        <fullName evidence="10">CBS domain containing protein</fullName>
    </submittedName>
</protein>
<dbReference type="PANTHER" id="PTHR41394">
    <property type="entry name" value="MAGNESIUM TRANSPORTER MGTE"/>
    <property type="match status" value="1"/>
</dbReference>
<evidence type="ECO:0000256" key="6">
    <source>
        <dbReference type="ARBA" id="ARBA00022989"/>
    </source>
</evidence>
<dbReference type="AlphaFoldDB" id="A0A0G0T5Z6"/>
<feature type="transmembrane region" description="Helical" evidence="8">
    <location>
        <begin position="96"/>
        <end position="117"/>
    </location>
</feature>
<dbReference type="InterPro" id="IPR036739">
    <property type="entry name" value="SLC41_membr_dom_sf"/>
</dbReference>
<evidence type="ECO:0000256" key="5">
    <source>
        <dbReference type="ARBA" id="ARBA00022842"/>
    </source>
</evidence>
<feature type="transmembrane region" description="Helical" evidence="8">
    <location>
        <begin position="123"/>
        <end position="144"/>
    </location>
</feature>
<feature type="transmembrane region" description="Helical" evidence="8">
    <location>
        <begin position="24"/>
        <end position="42"/>
    </location>
</feature>
<dbReference type="GO" id="GO:0008324">
    <property type="term" value="F:monoatomic cation transmembrane transporter activity"/>
    <property type="evidence" value="ECO:0007669"/>
    <property type="project" value="InterPro"/>
</dbReference>
<evidence type="ECO:0000259" key="9">
    <source>
        <dbReference type="Pfam" id="PF01769"/>
    </source>
</evidence>
<evidence type="ECO:0000256" key="8">
    <source>
        <dbReference type="SAM" id="Phobius"/>
    </source>
</evidence>
<evidence type="ECO:0000256" key="3">
    <source>
        <dbReference type="ARBA" id="ARBA00022448"/>
    </source>
</evidence>
<keyword evidence="5" id="KW-0460">Magnesium</keyword>
<evidence type="ECO:0000256" key="4">
    <source>
        <dbReference type="ARBA" id="ARBA00022692"/>
    </source>
</evidence>
<evidence type="ECO:0000256" key="1">
    <source>
        <dbReference type="ARBA" id="ARBA00004141"/>
    </source>
</evidence>
<dbReference type="EMBL" id="LBZM01000005">
    <property type="protein sequence ID" value="KKR72453.1"/>
    <property type="molecule type" value="Genomic_DNA"/>
</dbReference>
<accession>A0A0G0T5Z6</accession>
<dbReference type="PANTHER" id="PTHR41394:SF5">
    <property type="entry name" value="SLC41A_MGTE INTEGRAL MEMBRANE DOMAIN-CONTAINING PROTEIN"/>
    <property type="match status" value="1"/>
</dbReference>
<name>A0A0G0T5Z6_9BACT</name>
<dbReference type="Proteomes" id="UP000034664">
    <property type="component" value="Unassembled WGS sequence"/>
</dbReference>
<keyword evidence="6 8" id="KW-1133">Transmembrane helix</keyword>
<keyword evidence="4 8" id="KW-0812">Transmembrane</keyword>
<evidence type="ECO:0000256" key="2">
    <source>
        <dbReference type="ARBA" id="ARBA00009749"/>
    </source>
</evidence>
<dbReference type="PRINTS" id="PR00173">
    <property type="entry name" value="EDTRNSPORT"/>
</dbReference>
<gene>
    <name evidence="10" type="ORF">UU14_C0005G0021</name>
</gene>
<comment type="similarity">
    <text evidence="2">Belongs to the SLC41A transporter family.</text>
</comment>
<dbReference type="Pfam" id="PF01769">
    <property type="entry name" value="MgtE"/>
    <property type="match status" value="1"/>
</dbReference>
<reference evidence="10 11" key="1">
    <citation type="journal article" date="2015" name="Nature">
        <title>rRNA introns, odd ribosomes, and small enigmatic genomes across a large radiation of phyla.</title>
        <authorList>
            <person name="Brown C.T."/>
            <person name="Hug L.A."/>
            <person name="Thomas B.C."/>
            <person name="Sharon I."/>
            <person name="Castelle C.J."/>
            <person name="Singh A."/>
            <person name="Wilkins M.J."/>
            <person name="Williams K.H."/>
            <person name="Banfield J.F."/>
        </authorList>
    </citation>
    <scope>NUCLEOTIDE SEQUENCE [LARGE SCALE GENOMIC DNA]</scope>
</reference>
<feature type="domain" description="SLC41A/MgtE integral membrane" evidence="9">
    <location>
        <begin position="58"/>
        <end position="176"/>
    </location>
</feature>
<dbReference type="InterPro" id="IPR006667">
    <property type="entry name" value="SLC41_membr_dom"/>
</dbReference>
<dbReference type="Gene3D" id="1.10.357.20">
    <property type="entry name" value="SLC41 divalent cation transporters, integral membrane domain"/>
    <property type="match status" value="1"/>
</dbReference>
<organism evidence="10 11">
    <name type="scientific">Candidatus Roizmanbacteria bacterium GW2011_GWB1_40_7</name>
    <dbReference type="NCBI Taxonomy" id="1618482"/>
    <lineage>
        <taxon>Bacteria</taxon>
        <taxon>Candidatus Roizmaniibacteriota</taxon>
    </lineage>
</organism>
<feature type="transmembrane region" description="Helical" evidence="8">
    <location>
        <begin position="156"/>
        <end position="183"/>
    </location>
</feature>
<comment type="caution">
    <text evidence="10">The sequence shown here is derived from an EMBL/GenBank/DDBJ whole genome shotgun (WGS) entry which is preliminary data.</text>
</comment>
<keyword evidence="7 8" id="KW-0472">Membrane</keyword>
<comment type="subcellular location">
    <subcellularLocation>
        <location evidence="1">Membrane</location>
        <topology evidence="1">Multi-pass membrane protein</topology>
    </subcellularLocation>
</comment>
<sequence length="184" mass="20002">MTDNKNLYADDDIISVNRLVRMRIPSLMIGLLLGILLSFVTSRFEDLLSTNIRIAFFIPFVVYMADATGTQTQSIYARDLKSGHANFKKYLVKETLLGIILGIISSLVIAVIVSVWFSSIDLTLAVSLATFGAIACAPLIALLVTHFFKLEHSDPAVGAGPIATVIQDTVSVLIFGLIASWIVL</sequence>
<proteinExistence type="inferred from homology"/>
<evidence type="ECO:0000313" key="10">
    <source>
        <dbReference type="EMBL" id="KKR72453.1"/>
    </source>
</evidence>
<dbReference type="SUPFAM" id="SSF161093">
    <property type="entry name" value="MgtE membrane domain-like"/>
    <property type="match status" value="1"/>
</dbReference>